<protein>
    <recommendedName>
        <fullName evidence="3">tRNA threonylcarbamoyladenosine biosynthesis protein TsaE</fullName>
    </recommendedName>
    <alternativeName>
        <fullName evidence="10">t(6)A37 threonylcarbamoyladenosine biosynthesis protein TsaE</fullName>
    </alternativeName>
</protein>
<dbReference type="NCBIfam" id="TIGR00150">
    <property type="entry name" value="T6A_YjeE"/>
    <property type="match status" value="1"/>
</dbReference>
<dbReference type="RefSeq" id="WP_380887881.1">
    <property type="nucleotide sequence ID" value="NZ_JBHUDY010000001.1"/>
</dbReference>
<organism evidence="11 12">
    <name type="scientific">Sphingomonas tabacisoli</name>
    <dbReference type="NCBI Taxonomy" id="2249466"/>
    <lineage>
        <taxon>Bacteria</taxon>
        <taxon>Pseudomonadati</taxon>
        <taxon>Pseudomonadota</taxon>
        <taxon>Alphaproteobacteria</taxon>
        <taxon>Sphingomonadales</taxon>
        <taxon>Sphingomonadaceae</taxon>
        <taxon>Sphingomonas</taxon>
    </lineage>
</organism>
<evidence type="ECO:0000313" key="11">
    <source>
        <dbReference type="EMBL" id="MFD1611350.1"/>
    </source>
</evidence>
<evidence type="ECO:0000256" key="7">
    <source>
        <dbReference type="ARBA" id="ARBA00022741"/>
    </source>
</evidence>
<keyword evidence="9" id="KW-0460">Magnesium</keyword>
<keyword evidence="4" id="KW-0963">Cytoplasm</keyword>
<dbReference type="Pfam" id="PF02367">
    <property type="entry name" value="TsaE"/>
    <property type="match status" value="1"/>
</dbReference>
<comment type="subcellular location">
    <subcellularLocation>
        <location evidence="1">Cytoplasm</location>
    </subcellularLocation>
</comment>
<dbReference type="PANTHER" id="PTHR33540">
    <property type="entry name" value="TRNA THREONYLCARBAMOYLADENOSINE BIOSYNTHESIS PROTEIN TSAE"/>
    <property type="match status" value="1"/>
</dbReference>
<comment type="caution">
    <text evidence="11">The sequence shown here is derived from an EMBL/GenBank/DDBJ whole genome shotgun (WGS) entry which is preliminary data.</text>
</comment>
<evidence type="ECO:0000256" key="10">
    <source>
        <dbReference type="ARBA" id="ARBA00032441"/>
    </source>
</evidence>
<dbReference type="SUPFAM" id="SSF52540">
    <property type="entry name" value="P-loop containing nucleoside triphosphate hydrolases"/>
    <property type="match status" value="1"/>
</dbReference>
<reference evidence="12" key="1">
    <citation type="journal article" date="2019" name="Int. J. Syst. Evol. Microbiol.">
        <title>The Global Catalogue of Microorganisms (GCM) 10K type strain sequencing project: providing services to taxonomists for standard genome sequencing and annotation.</title>
        <authorList>
            <consortium name="The Broad Institute Genomics Platform"/>
            <consortium name="The Broad Institute Genome Sequencing Center for Infectious Disease"/>
            <person name="Wu L."/>
            <person name="Ma J."/>
        </authorList>
    </citation>
    <scope>NUCLEOTIDE SEQUENCE [LARGE SCALE GENOMIC DNA]</scope>
    <source>
        <strain evidence="12">CGMCC 1.16275</strain>
    </source>
</reference>
<keyword evidence="8" id="KW-0067">ATP-binding</keyword>
<evidence type="ECO:0000313" key="12">
    <source>
        <dbReference type="Proteomes" id="UP001597115"/>
    </source>
</evidence>
<sequence length="147" mass="15609">MILADEAATLALGAKLAAQAGAGDVITLSGDLGAGKTTLARGVLAALGLEGEAPSPTFAIVQTYALPETRMPVAHIDLYRVEDAGEAEELGLDDLRFDHLLLVEWPERLGAQMWQDALRLRIEAAGEGGRRLTAEVPPSWEGRWPPA</sequence>
<evidence type="ECO:0000256" key="2">
    <source>
        <dbReference type="ARBA" id="ARBA00007599"/>
    </source>
</evidence>
<keyword evidence="5" id="KW-0819">tRNA processing</keyword>
<evidence type="ECO:0000256" key="1">
    <source>
        <dbReference type="ARBA" id="ARBA00004496"/>
    </source>
</evidence>
<proteinExistence type="inferred from homology"/>
<dbReference type="EMBL" id="JBHUDY010000001">
    <property type="protein sequence ID" value="MFD1611350.1"/>
    <property type="molecule type" value="Genomic_DNA"/>
</dbReference>
<evidence type="ECO:0000256" key="4">
    <source>
        <dbReference type="ARBA" id="ARBA00022490"/>
    </source>
</evidence>
<dbReference type="Proteomes" id="UP001597115">
    <property type="component" value="Unassembled WGS sequence"/>
</dbReference>
<comment type="similarity">
    <text evidence="2">Belongs to the TsaE family.</text>
</comment>
<dbReference type="PANTHER" id="PTHR33540:SF2">
    <property type="entry name" value="TRNA THREONYLCARBAMOYLADENOSINE BIOSYNTHESIS PROTEIN TSAE"/>
    <property type="match status" value="1"/>
</dbReference>
<evidence type="ECO:0000256" key="6">
    <source>
        <dbReference type="ARBA" id="ARBA00022723"/>
    </source>
</evidence>
<evidence type="ECO:0000256" key="3">
    <source>
        <dbReference type="ARBA" id="ARBA00019010"/>
    </source>
</evidence>
<dbReference type="Gene3D" id="3.40.50.300">
    <property type="entry name" value="P-loop containing nucleotide triphosphate hydrolases"/>
    <property type="match status" value="1"/>
</dbReference>
<evidence type="ECO:0000256" key="5">
    <source>
        <dbReference type="ARBA" id="ARBA00022694"/>
    </source>
</evidence>
<evidence type="ECO:0000256" key="9">
    <source>
        <dbReference type="ARBA" id="ARBA00022842"/>
    </source>
</evidence>
<keyword evidence="12" id="KW-1185">Reference proteome</keyword>
<accession>A0ABW4I160</accession>
<name>A0ABW4I160_9SPHN</name>
<keyword evidence="6" id="KW-0479">Metal-binding</keyword>
<gene>
    <name evidence="11" type="primary">tsaE</name>
    <name evidence="11" type="ORF">ACFSCW_05990</name>
</gene>
<dbReference type="InterPro" id="IPR027417">
    <property type="entry name" value="P-loop_NTPase"/>
</dbReference>
<dbReference type="InterPro" id="IPR003442">
    <property type="entry name" value="T6A_TsaE"/>
</dbReference>
<evidence type="ECO:0000256" key="8">
    <source>
        <dbReference type="ARBA" id="ARBA00022840"/>
    </source>
</evidence>
<keyword evidence="7" id="KW-0547">Nucleotide-binding</keyword>